<dbReference type="Proteomes" id="UP000032141">
    <property type="component" value="Chromosome C4"/>
</dbReference>
<sequence>MTLRRLRPTCPGFLSTKSLNPTVSLLSGRLHEFVSEANSSWNFSGRVVFGFEDTYTERARTQCGVKKLGRSSTKAREEDERDRATVEAAREKIVPIVASADFTRLCVSQRRNCTRLRRLAKITFGTRILIRGIWLWGRPMQIHNRSGLVLLLRGSQSIYLIFRGYNSLSMIKKSPEVLRSSLIKFLAPLVASGQVDGGLYLDYNDFDVVLDEPFTSLIAAIPSLSVVMGKVRLRTALDWMRPLFVLYFDISRFSNLM</sequence>
<dbReference type="OMA" id="ERARTQC"/>
<reference evidence="1" key="2">
    <citation type="submission" date="2015-03" db="UniProtKB">
        <authorList>
            <consortium name="EnsemblPlants"/>
        </authorList>
    </citation>
    <scope>IDENTIFICATION</scope>
</reference>
<accession>A0A0D3BTZ9</accession>
<protein>
    <submittedName>
        <fullName evidence="1">Uncharacterized protein</fullName>
    </submittedName>
</protein>
<name>A0A0D3BTZ9_BRAOL</name>
<evidence type="ECO:0000313" key="1">
    <source>
        <dbReference type="EnsemblPlants" id="Bo4g066980.1"/>
    </source>
</evidence>
<organism evidence="1 2">
    <name type="scientific">Brassica oleracea var. oleracea</name>
    <dbReference type="NCBI Taxonomy" id="109376"/>
    <lineage>
        <taxon>Eukaryota</taxon>
        <taxon>Viridiplantae</taxon>
        <taxon>Streptophyta</taxon>
        <taxon>Embryophyta</taxon>
        <taxon>Tracheophyta</taxon>
        <taxon>Spermatophyta</taxon>
        <taxon>Magnoliopsida</taxon>
        <taxon>eudicotyledons</taxon>
        <taxon>Gunneridae</taxon>
        <taxon>Pentapetalae</taxon>
        <taxon>rosids</taxon>
        <taxon>malvids</taxon>
        <taxon>Brassicales</taxon>
        <taxon>Brassicaceae</taxon>
        <taxon>Brassiceae</taxon>
        <taxon>Brassica</taxon>
    </lineage>
</organism>
<keyword evidence="2" id="KW-1185">Reference proteome</keyword>
<dbReference type="Gramene" id="Bo4g066980.1">
    <property type="protein sequence ID" value="Bo4g066980.1"/>
    <property type="gene ID" value="Bo4g066980"/>
</dbReference>
<reference evidence="1 2" key="1">
    <citation type="journal article" date="2014" name="Genome Biol.">
        <title>Transcriptome and methylome profiling reveals relics of genome dominance in the mesopolyploid Brassica oleracea.</title>
        <authorList>
            <person name="Parkin I.A."/>
            <person name="Koh C."/>
            <person name="Tang H."/>
            <person name="Robinson S.J."/>
            <person name="Kagale S."/>
            <person name="Clarke W.E."/>
            <person name="Town C.D."/>
            <person name="Nixon J."/>
            <person name="Krishnakumar V."/>
            <person name="Bidwell S.L."/>
            <person name="Denoeud F."/>
            <person name="Belcram H."/>
            <person name="Links M.G."/>
            <person name="Just J."/>
            <person name="Clarke C."/>
            <person name="Bender T."/>
            <person name="Huebert T."/>
            <person name="Mason A.S."/>
            <person name="Pires J.C."/>
            <person name="Barker G."/>
            <person name="Moore J."/>
            <person name="Walley P.G."/>
            <person name="Manoli S."/>
            <person name="Batley J."/>
            <person name="Edwards D."/>
            <person name="Nelson M.N."/>
            <person name="Wang X."/>
            <person name="Paterson A.H."/>
            <person name="King G."/>
            <person name="Bancroft I."/>
            <person name="Chalhoub B."/>
            <person name="Sharpe A.G."/>
        </authorList>
    </citation>
    <scope>NUCLEOTIDE SEQUENCE</scope>
    <source>
        <strain evidence="1 2">cv. TO1000</strain>
    </source>
</reference>
<dbReference type="AlphaFoldDB" id="A0A0D3BTZ9"/>
<evidence type="ECO:0000313" key="2">
    <source>
        <dbReference type="Proteomes" id="UP000032141"/>
    </source>
</evidence>
<dbReference type="HOGENOM" id="CLU_1083155_0_0_1"/>
<dbReference type="EnsemblPlants" id="Bo4g066980.1">
    <property type="protein sequence ID" value="Bo4g066980.1"/>
    <property type="gene ID" value="Bo4g066980"/>
</dbReference>
<proteinExistence type="predicted"/>